<name>A0AAE1NT40_9EUCA</name>
<feature type="region of interest" description="Disordered" evidence="1">
    <location>
        <begin position="1"/>
        <end position="39"/>
    </location>
</feature>
<feature type="region of interest" description="Disordered" evidence="1">
    <location>
        <begin position="55"/>
        <end position="85"/>
    </location>
</feature>
<evidence type="ECO:0000313" key="2">
    <source>
        <dbReference type="EMBL" id="KAK4295710.1"/>
    </source>
</evidence>
<dbReference type="AlphaFoldDB" id="A0AAE1NT40"/>
<feature type="compositionally biased region" description="Gly residues" evidence="1">
    <location>
        <begin position="68"/>
        <end position="78"/>
    </location>
</feature>
<evidence type="ECO:0000313" key="3">
    <source>
        <dbReference type="Proteomes" id="UP001292094"/>
    </source>
</evidence>
<dbReference type="Proteomes" id="UP001292094">
    <property type="component" value="Unassembled WGS sequence"/>
</dbReference>
<proteinExistence type="predicted"/>
<dbReference type="EMBL" id="JAWZYT010004017">
    <property type="protein sequence ID" value="KAK4295710.1"/>
    <property type="molecule type" value="Genomic_DNA"/>
</dbReference>
<comment type="caution">
    <text evidence="2">The sequence shown here is derived from an EMBL/GenBank/DDBJ whole genome shotgun (WGS) entry which is preliminary data.</text>
</comment>
<sequence>MKRTKTLPPSLRRPSITTNNSNSHSSNNNPTSPSEDSVSLYTYRLHVGTHQTIELTLQNPPPPTLLSGGEGGGGGGGTSPMVSPSLGRRIVAPGVAVFKKLLLDRLMSSRQCSQGRYSTVTREPCSHILAQ</sequence>
<keyword evidence="3" id="KW-1185">Reference proteome</keyword>
<reference evidence="2" key="1">
    <citation type="submission" date="2023-11" db="EMBL/GenBank/DDBJ databases">
        <title>Genome assemblies of two species of porcelain crab, Petrolisthes cinctipes and Petrolisthes manimaculis (Anomura: Porcellanidae).</title>
        <authorList>
            <person name="Angst P."/>
        </authorList>
    </citation>
    <scope>NUCLEOTIDE SEQUENCE</scope>
    <source>
        <strain evidence="2">PB745_02</strain>
        <tissue evidence="2">Gill</tissue>
    </source>
</reference>
<gene>
    <name evidence="2" type="ORF">Pmani_031737</name>
</gene>
<evidence type="ECO:0000256" key="1">
    <source>
        <dbReference type="SAM" id="MobiDB-lite"/>
    </source>
</evidence>
<accession>A0AAE1NT40</accession>
<feature type="compositionally biased region" description="Low complexity" evidence="1">
    <location>
        <begin position="14"/>
        <end position="34"/>
    </location>
</feature>
<organism evidence="2 3">
    <name type="scientific">Petrolisthes manimaculis</name>
    <dbReference type="NCBI Taxonomy" id="1843537"/>
    <lineage>
        <taxon>Eukaryota</taxon>
        <taxon>Metazoa</taxon>
        <taxon>Ecdysozoa</taxon>
        <taxon>Arthropoda</taxon>
        <taxon>Crustacea</taxon>
        <taxon>Multicrustacea</taxon>
        <taxon>Malacostraca</taxon>
        <taxon>Eumalacostraca</taxon>
        <taxon>Eucarida</taxon>
        <taxon>Decapoda</taxon>
        <taxon>Pleocyemata</taxon>
        <taxon>Anomura</taxon>
        <taxon>Galatheoidea</taxon>
        <taxon>Porcellanidae</taxon>
        <taxon>Petrolisthes</taxon>
    </lineage>
</organism>
<protein>
    <submittedName>
        <fullName evidence="2">Uncharacterized protein</fullName>
    </submittedName>
</protein>